<protein>
    <submittedName>
        <fullName evidence="1">Uncharacterized protein</fullName>
    </submittedName>
</protein>
<dbReference type="EMBL" id="CAUYUJ010019129">
    <property type="protein sequence ID" value="CAK0888776.1"/>
    <property type="molecule type" value="Genomic_DNA"/>
</dbReference>
<keyword evidence="2" id="KW-1185">Reference proteome</keyword>
<name>A0ABN9WQ51_9DINO</name>
<evidence type="ECO:0000313" key="1">
    <source>
        <dbReference type="EMBL" id="CAK0888776.1"/>
    </source>
</evidence>
<dbReference type="Proteomes" id="UP001189429">
    <property type="component" value="Unassembled WGS sequence"/>
</dbReference>
<organism evidence="1 2">
    <name type="scientific">Prorocentrum cordatum</name>
    <dbReference type="NCBI Taxonomy" id="2364126"/>
    <lineage>
        <taxon>Eukaryota</taxon>
        <taxon>Sar</taxon>
        <taxon>Alveolata</taxon>
        <taxon>Dinophyceae</taxon>
        <taxon>Prorocentrales</taxon>
        <taxon>Prorocentraceae</taxon>
        <taxon>Prorocentrum</taxon>
    </lineage>
</organism>
<proteinExistence type="predicted"/>
<accession>A0ABN9WQ51</accession>
<reference evidence="1" key="1">
    <citation type="submission" date="2023-10" db="EMBL/GenBank/DDBJ databases">
        <authorList>
            <person name="Chen Y."/>
            <person name="Shah S."/>
            <person name="Dougan E. K."/>
            <person name="Thang M."/>
            <person name="Chan C."/>
        </authorList>
    </citation>
    <scope>NUCLEOTIDE SEQUENCE [LARGE SCALE GENOMIC DNA]</scope>
</reference>
<feature type="non-terminal residue" evidence="1">
    <location>
        <position position="339"/>
    </location>
</feature>
<evidence type="ECO:0000313" key="2">
    <source>
        <dbReference type="Proteomes" id="UP001189429"/>
    </source>
</evidence>
<comment type="caution">
    <text evidence="1">The sequence shown here is derived from an EMBL/GenBank/DDBJ whole genome shotgun (WGS) entry which is preliminary data.</text>
</comment>
<sequence>MESGDLHGFLPIAEGMPVALTDQIDRSEDKNLLRGRVGRVQPWVCDGDGERDRKTPKVIFVLFDEGDDGKGGRKPREWAIEGLRTPGLHQVVPQRKEWFVDKGRPRPRLKVKRRQFPLAPAFGAAAYVAQGQTFKRGAVVDLSIGGGASPLSSCVALTRVHRREDMLIFRPFDIAPCQKKGERKGAIEKEFMPSGRCAVCGCTKYKNMYPTVGQGSRADGLRACSACLEDKKRLGTPWRCMECGPRECQGAFPASQHHPSKLTTRRCVDCPEGRSCRVCEVRKCEEAFAQYQWELAGNSRGRGGMCAEREELKKHLVCGRCKESKIATHFAKRDVDDLG</sequence>
<gene>
    <name evidence="1" type="ORF">PCOR1329_LOCUS69503</name>
</gene>